<name>A0ACC2UT13_9FUNG</name>
<organism evidence="1 2">
    <name type="scientific">Entomophthora muscae</name>
    <dbReference type="NCBI Taxonomy" id="34485"/>
    <lineage>
        <taxon>Eukaryota</taxon>
        <taxon>Fungi</taxon>
        <taxon>Fungi incertae sedis</taxon>
        <taxon>Zoopagomycota</taxon>
        <taxon>Entomophthoromycotina</taxon>
        <taxon>Entomophthoromycetes</taxon>
        <taxon>Entomophthorales</taxon>
        <taxon>Entomophthoraceae</taxon>
        <taxon>Entomophthora</taxon>
    </lineage>
</organism>
<protein>
    <submittedName>
        <fullName evidence="1">Uncharacterized protein</fullName>
    </submittedName>
</protein>
<accession>A0ACC2UT13</accession>
<sequence length="323" mass="34217">MGGCKILKALFFIAGLVGCVGGHGKQEAEEAQQPTMANVALGFGLVLFGATLSTLGAMVLYLDKVIRKVANVEPDFSLAKSNAFLSSSLSFSAGVLAVTIFLNLLPEGFEAFETSNLLGKYSQLVAASYFALCMCLVLGLKLISRRSKSGEVDPQVIIEKGEETSEVDGDAETMKRLGYEIALAISIHNFPEGVVTFVAAYKSIKGGLLFGIALALHKFPEGIMIGVPIFAGTGSKWKAAAITAAASFITQLLGAAFAYALSKVFWNDIIAGLLFLLAAAILTNTLFGGMLPLARQYDKHDRYSSAWLAAGITLFVFLTSIMG</sequence>
<keyword evidence="2" id="KW-1185">Reference proteome</keyword>
<gene>
    <name evidence="1" type="ORF">DSO57_1009497</name>
</gene>
<proteinExistence type="predicted"/>
<comment type="caution">
    <text evidence="1">The sequence shown here is derived from an EMBL/GenBank/DDBJ whole genome shotgun (WGS) entry which is preliminary data.</text>
</comment>
<dbReference type="EMBL" id="QTSX02000030">
    <property type="protein sequence ID" value="KAJ9089746.1"/>
    <property type="molecule type" value="Genomic_DNA"/>
</dbReference>
<evidence type="ECO:0000313" key="1">
    <source>
        <dbReference type="EMBL" id="KAJ9089746.1"/>
    </source>
</evidence>
<reference evidence="1" key="1">
    <citation type="submission" date="2022-04" db="EMBL/GenBank/DDBJ databases">
        <title>Genome of the entomopathogenic fungus Entomophthora muscae.</title>
        <authorList>
            <person name="Elya C."/>
            <person name="Lovett B.R."/>
            <person name="Lee E."/>
            <person name="Macias A.M."/>
            <person name="Hajek A.E."/>
            <person name="De Bivort B.L."/>
            <person name="Kasson M.T."/>
            <person name="De Fine Licht H.H."/>
            <person name="Stajich J.E."/>
        </authorList>
    </citation>
    <scope>NUCLEOTIDE SEQUENCE</scope>
    <source>
        <strain evidence="1">Berkeley</strain>
    </source>
</reference>
<dbReference type="Proteomes" id="UP001165960">
    <property type="component" value="Unassembled WGS sequence"/>
</dbReference>
<evidence type="ECO:0000313" key="2">
    <source>
        <dbReference type="Proteomes" id="UP001165960"/>
    </source>
</evidence>